<protein>
    <submittedName>
        <fullName evidence="1">Uncharacterized protein</fullName>
    </submittedName>
</protein>
<comment type="caution">
    <text evidence="1">The sequence shown here is derived from an EMBL/GenBank/DDBJ whole genome shotgun (WGS) entry which is preliminary data.</text>
</comment>
<evidence type="ECO:0000313" key="1">
    <source>
        <dbReference type="EMBL" id="KAI0055962.1"/>
    </source>
</evidence>
<dbReference type="EMBL" id="MU277274">
    <property type="protein sequence ID" value="KAI0055962.1"/>
    <property type="molecule type" value="Genomic_DNA"/>
</dbReference>
<sequence>MRFGPAFVSVLSSLSALTSVVAGRGRPLRQHVEPRALLDVCVNLDADILAKSGIIIPLDLLGALDICLCLSALPLALTTDIRLKLLALIPGNSELLAILTALINTSPGSKHCTYPPHSTPLCKADDPCGFHCDAPYVPKNGQCVCEAPYSICNDQCGSFPKGCGSAVPHSRRKHLTARSSGVFTYSDALATCKNEEQVCGVTHGATGFECLNTDQTLDSCTSMHSILLVYSQSNNSTRWRLRIP</sequence>
<reference evidence="1" key="2">
    <citation type="journal article" date="2022" name="New Phytol.">
        <title>Evolutionary transition to the ectomycorrhizal habit in the genomes of a hyperdiverse lineage of mushroom-forming fungi.</title>
        <authorList>
            <person name="Looney B."/>
            <person name="Miyauchi S."/>
            <person name="Morin E."/>
            <person name="Drula E."/>
            <person name="Courty P.E."/>
            <person name="Kohler A."/>
            <person name="Kuo A."/>
            <person name="LaButti K."/>
            <person name="Pangilinan J."/>
            <person name="Lipzen A."/>
            <person name="Riley R."/>
            <person name="Andreopoulos W."/>
            <person name="He G."/>
            <person name="Johnson J."/>
            <person name="Nolan M."/>
            <person name="Tritt A."/>
            <person name="Barry K.W."/>
            <person name="Grigoriev I.V."/>
            <person name="Nagy L.G."/>
            <person name="Hibbett D."/>
            <person name="Henrissat B."/>
            <person name="Matheny P.B."/>
            <person name="Labbe J."/>
            <person name="Martin F.M."/>
        </authorList>
    </citation>
    <scope>NUCLEOTIDE SEQUENCE</scope>
    <source>
        <strain evidence="1">HHB10654</strain>
    </source>
</reference>
<name>A0ACB8SIA9_9AGAM</name>
<dbReference type="Proteomes" id="UP000814140">
    <property type="component" value="Unassembled WGS sequence"/>
</dbReference>
<evidence type="ECO:0000313" key="2">
    <source>
        <dbReference type="Proteomes" id="UP000814140"/>
    </source>
</evidence>
<proteinExistence type="predicted"/>
<organism evidence="1 2">
    <name type="scientific">Artomyces pyxidatus</name>
    <dbReference type="NCBI Taxonomy" id="48021"/>
    <lineage>
        <taxon>Eukaryota</taxon>
        <taxon>Fungi</taxon>
        <taxon>Dikarya</taxon>
        <taxon>Basidiomycota</taxon>
        <taxon>Agaricomycotina</taxon>
        <taxon>Agaricomycetes</taxon>
        <taxon>Russulales</taxon>
        <taxon>Auriscalpiaceae</taxon>
        <taxon>Artomyces</taxon>
    </lineage>
</organism>
<accession>A0ACB8SIA9</accession>
<gene>
    <name evidence="1" type="ORF">BV25DRAFT_1814940</name>
</gene>
<keyword evidence="2" id="KW-1185">Reference proteome</keyword>
<reference evidence="1" key="1">
    <citation type="submission" date="2021-03" db="EMBL/GenBank/DDBJ databases">
        <authorList>
            <consortium name="DOE Joint Genome Institute"/>
            <person name="Ahrendt S."/>
            <person name="Looney B.P."/>
            <person name="Miyauchi S."/>
            <person name="Morin E."/>
            <person name="Drula E."/>
            <person name="Courty P.E."/>
            <person name="Chicoki N."/>
            <person name="Fauchery L."/>
            <person name="Kohler A."/>
            <person name="Kuo A."/>
            <person name="Labutti K."/>
            <person name="Pangilinan J."/>
            <person name="Lipzen A."/>
            <person name="Riley R."/>
            <person name="Andreopoulos W."/>
            <person name="He G."/>
            <person name="Johnson J."/>
            <person name="Barry K.W."/>
            <person name="Grigoriev I.V."/>
            <person name="Nagy L."/>
            <person name="Hibbett D."/>
            <person name="Henrissat B."/>
            <person name="Matheny P.B."/>
            <person name="Labbe J."/>
            <person name="Martin F."/>
        </authorList>
    </citation>
    <scope>NUCLEOTIDE SEQUENCE</scope>
    <source>
        <strain evidence="1">HHB10654</strain>
    </source>
</reference>